<dbReference type="NCBIfam" id="NF037981">
    <property type="entry name" value="NCS2_1"/>
    <property type="match status" value="1"/>
</dbReference>
<keyword evidence="4 7" id="KW-0812">Transmembrane</keyword>
<evidence type="ECO:0000256" key="2">
    <source>
        <dbReference type="ARBA" id="ARBA00008821"/>
    </source>
</evidence>
<dbReference type="GO" id="GO:0042907">
    <property type="term" value="F:xanthine transmembrane transporter activity"/>
    <property type="evidence" value="ECO:0007669"/>
    <property type="project" value="TreeGrafter"/>
</dbReference>
<name>A0A8J2U457_9GAMM</name>
<dbReference type="RefSeq" id="WP_158100516.1">
    <property type="nucleotide sequence ID" value="NZ_BMDX01000005.1"/>
</dbReference>
<feature type="transmembrane region" description="Helical" evidence="7">
    <location>
        <begin position="257"/>
        <end position="277"/>
    </location>
</feature>
<feature type="transmembrane region" description="Helical" evidence="7">
    <location>
        <begin position="432"/>
        <end position="455"/>
    </location>
</feature>
<keyword evidence="5 7" id="KW-1133">Transmembrane helix</keyword>
<evidence type="ECO:0000256" key="4">
    <source>
        <dbReference type="ARBA" id="ARBA00022692"/>
    </source>
</evidence>
<feature type="transmembrane region" description="Helical" evidence="7">
    <location>
        <begin position="42"/>
        <end position="61"/>
    </location>
</feature>
<feature type="transmembrane region" description="Helical" evidence="7">
    <location>
        <begin position="375"/>
        <end position="396"/>
    </location>
</feature>
<comment type="subcellular location">
    <subcellularLocation>
        <location evidence="1">Membrane</location>
        <topology evidence="1">Multi-pass membrane protein</topology>
    </subcellularLocation>
</comment>
<dbReference type="AlphaFoldDB" id="A0A8J2U457"/>
<feature type="transmembrane region" description="Helical" evidence="7">
    <location>
        <begin position="154"/>
        <end position="173"/>
    </location>
</feature>
<sequence length="469" mass="49418">MFRFLTPSEGKGTGQATGSRIIYGLDDNPPWPRKSLAALQHLLAIFVSIITAPLIIAKGMGLSAAETSYMISCSLVVSGIATLIQVRPIGPIGSGLLAIQGTSFSFIGPLIFASSELRGTVSNAELLGIIFGSAGAGAIVVMILSQFLQSLRRVITSTVAGTAVILLGITLVMKTGQNLERAYHQSNNSGESGALQVALAVAVIVLISWFATRKSPWLRLSSISLGLGLCYLVALALGLVDFSIFSQLPDYFYPQPLQFPIGFDWAIFFTLLPIYLVTATESVGDLTATSSLSGQPIRGPYYWRRIKNGVLGDGFNSLLASVFNTFPNTTFSQNNGVIQLTGVASRHIGKVIAGLLIVMGCFPVFGGLFQTMPAGLLYGATGLMFGLVGLSGIRIIRGSPFPTRSWQIVALATVSGFAFSLVPSAVPGLPQTLVMLLGFPVAGGTLVAAILELVIPIDESKRVEPATLS</sequence>
<accession>A0A8J2U457</accession>
<dbReference type="PANTHER" id="PTHR42810">
    <property type="entry name" value="PURINE PERMEASE C1399.01C-RELATED"/>
    <property type="match status" value="1"/>
</dbReference>
<dbReference type="Proteomes" id="UP000619743">
    <property type="component" value="Unassembled WGS sequence"/>
</dbReference>
<evidence type="ECO:0000256" key="3">
    <source>
        <dbReference type="ARBA" id="ARBA00022448"/>
    </source>
</evidence>
<feature type="transmembrane region" description="Helical" evidence="7">
    <location>
        <begin position="193"/>
        <end position="211"/>
    </location>
</feature>
<proteinExistence type="inferred from homology"/>
<keyword evidence="9" id="KW-1185">Reference proteome</keyword>
<comment type="caution">
    <text evidence="8">The sequence shown here is derived from an EMBL/GenBank/DDBJ whole genome shotgun (WGS) entry which is preliminary data.</text>
</comment>
<evidence type="ECO:0000256" key="7">
    <source>
        <dbReference type="SAM" id="Phobius"/>
    </source>
</evidence>
<evidence type="ECO:0000256" key="6">
    <source>
        <dbReference type="ARBA" id="ARBA00023136"/>
    </source>
</evidence>
<reference evidence="9" key="1">
    <citation type="journal article" date="2019" name="Int. J. Syst. Evol. Microbiol.">
        <title>The Global Catalogue of Microorganisms (GCM) 10K type strain sequencing project: providing services to taxonomists for standard genome sequencing and annotation.</title>
        <authorList>
            <consortium name="The Broad Institute Genomics Platform"/>
            <consortium name="The Broad Institute Genome Sequencing Center for Infectious Disease"/>
            <person name="Wu L."/>
            <person name="Ma J."/>
        </authorList>
    </citation>
    <scope>NUCLEOTIDE SEQUENCE [LARGE SCALE GENOMIC DNA]</scope>
    <source>
        <strain evidence="9">CGMCC 1.10130</strain>
    </source>
</reference>
<feature type="transmembrane region" description="Helical" evidence="7">
    <location>
        <begin position="223"/>
        <end position="245"/>
    </location>
</feature>
<dbReference type="InterPro" id="IPR006043">
    <property type="entry name" value="NCS2"/>
</dbReference>
<feature type="transmembrane region" description="Helical" evidence="7">
    <location>
        <begin position="67"/>
        <end position="84"/>
    </location>
</feature>
<protein>
    <submittedName>
        <fullName evidence="8">Xanthine permease</fullName>
    </submittedName>
</protein>
<gene>
    <name evidence="8" type="primary">yicE</name>
    <name evidence="8" type="ORF">GCM10011369_13500</name>
</gene>
<feature type="transmembrane region" description="Helical" evidence="7">
    <location>
        <begin position="351"/>
        <end position="369"/>
    </location>
</feature>
<evidence type="ECO:0000256" key="5">
    <source>
        <dbReference type="ARBA" id="ARBA00022989"/>
    </source>
</evidence>
<evidence type="ECO:0000313" key="8">
    <source>
        <dbReference type="EMBL" id="GGA73076.1"/>
    </source>
</evidence>
<feature type="transmembrane region" description="Helical" evidence="7">
    <location>
        <begin position="126"/>
        <end position="147"/>
    </location>
</feature>
<evidence type="ECO:0000313" key="9">
    <source>
        <dbReference type="Proteomes" id="UP000619743"/>
    </source>
</evidence>
<feature type="transmembrane region" description="Helical" evidence="7">
    <location>
        <begin position="408"/>
        <end position="426"/>
    </location>
</feature>
<dbReference type="Pfam" id="PF00860">
    <property type="entry name" value="Xan_ur_permease"/>
    <property type="match status" value="1"/>
</dbReference>
<organism evidence="8 9">
    <name type="scientific">Neiella marina</name>
    <dbReference type="NCBI Taxonomy" id="508461"/>
    <lineage>
        <taxon>Bacteria</taxon>
        <taxon>Pseudomonadati</taxon>
        <taxon>Pseudomonadota</taxon>
        <taxon>Gammaproteobacteria</taxon>
        <taxon>Alteromonadales</taxon>
        <taxon>Echinimonadaceae</taxon>
        <taxon>Neiella</taxon>
    </lineage>
</organism>
<dbReference type="OrthoDB" id="9805749at2"/>
<dbReference type="PANTHER" id="PTHR42810:SF2">
    <property type="entry name" value="PURINE PERMEASE C1399.01C-RELATED"/>
    <property type="match status" value="1"/>
</dbReference>
<dbReference type="EMBL" id="BMDX01000005">
    <property type="protein sequence ID" value="GGA73076.1"/>
    <property type="molecule type" value="Genomic_DNA"/>
</dbReference>
<keyword evidence="3" id="KW-0813">Transport</keyword>
<keyword evidence="6 7" id="KW-0472">Membrane</keyword>
<feature type="transmembrane region" description="Helical" evidence="7">
    <location>
        <begin position="96"/>
        <end position="114"/>
    </location>
</feature>
<evidence type="ECO:0000256" key="1">
    <source>
        <dbReference type="ARBA" id="ARBA00004141"/>
    </source>
</evidence>
<dbReference type="GO" id="GO:0005886">
    <property type="term" value="C:plasma membrane"/>
    <property type="evidence" value="ECO:0007669"/>
    <property type="project" value="TreeGrafter"/>
</dbReference>
<comment type="similarity">
    <text evidence="2">Belongs to the nucleobase:cation symporter-2 (NCS2) (TC 2.A.40) family.</text>
</comment>